<evidence type="ECO:0008006" key="9">
    <source>
        <dbReference type="Google" id="ProtNLM"/>
    </source>
</evidence>
<evidence type="ECO:0000313" key="5">
    <source>
        <dbReference type="EMBL" id="MSA90978.1"/>
    </source>
</evidence>
<dbReference type="EMBL" id="WKPJ01000039">
    <property type="protein sequence ID" value="MSA90978.1"/>
    <property type="molecule type" value="Genomic_DNA"/>
</dbReference>
<organism evidence="5 7">
    <name type="scientific">Holdemania massiliensis</name>
    <dbReference type="NCBI Taxonomy" id="1468449"/>
    <lineage>
        <taxon>Bacteria</taxon>
        <taxon>Bacillati</taxon>
        <taxon>Bacillota</taxon>
        <taxon>Erysipelotrichia</taxon>
        <taxon>Erysipelotrichales</taxon>
        <taxon>Erysipelotrichaceae</taxon>
        <taxon>Holdemania</taxon>
    </lineage>
</organism>
<dbReference type="AlphaFoldDB" id="A0A6N7SBP4"/>
<dbReference type="Gene3D" id="2.60.40.10">
    <property type="entry name" value="Immunoglobulins"/>
    <property type="match status" value="1"/>
</dbReference>
<dbReference type="SUPFAM" id="SSF49299">
    <property type="entry name" value="PKD domain"/>
    <property type="match status" value="1"/>
</dbReference>
<keyword evidence="1" id="KW-0812">Transmembrane</keyword>
<comment type="caution">
    <text evidence="5">The sequence shown here is derived from an EMBL/GenBank/DDBJ whole genome shotgun (WGS) entry which is preliminary data.</text>
</comment>
<evidence type="ECO:0000259" key="4">
    <source>
        <dbReference type="Pfam" id="PF18998"/>
    </source>
</evidence>
<sequence length="1164" mass="124594">MNGMRKIRLITRIALFVLMLLPMTAFAEDEGFTWEPQNPRVGERVTFTGPDTDSFHSQSVTRWTWTWPDNTKTEGINTKVSDYTFTTAGKNTVTLNVQYDDGRENAFSHDIIVSKYQPKVDITSGNGIADFTAKVGDVGDRNVIFYLPRGMPKSIQATYSIGQVSVTGECYSSTFGGNDFLCGAARLNSLPAGDYPIKLSSPGSDQVEGFDLTLGTAHIEEKYQPKVDIIGGDGSADFTAKVGDVGNRDVDFRLPPDIPKSIEVTYSIGQVRVTDNISFGQYKQTLDSADLNNLPAGDYPIKLSSPGNDQVEGFDLTLGTAHIEKYQLKVDIRNNSDKDFTAKVGDVGDRIVFYNLRCEKMDGVEVTYSIGSLTSIHWMAFDVNDGRLFYQGFLETDLNNLSAGDYPIKLSSPGNERIEGFDLTLGTAHIEKYQLKVVAISGNGGKDFTAKVGNVGDRHVIYSLLCEKEDSVEVTHSIGSLAFTWQVNFGVKDGKKFTQYLSAADLNSLPAGDYPIKLSSPGNERIEGFDLTLGTAHIEKYKPVFADNNHSARYAGDSADLQLMLISGKEGYPETISYTVTISDKVLMSGQINAYDDTPTFSVGGLNFMNLIPGIYDIKLKSEESEHNQSVQTRIGTLTVAGVTGVEIMPSASIVEKGGTLQFDADVKNVSTSDCPVEDTVIWAVSGNHSSKTVIDAMGRLSVGADESADTLTIQAESVHENGLLGKVKASTSVTVLPPAVTGLTVSPASVTVSQGKQHQFRVSVAVVSGADNRVQWTVEGSRSAKTKIDTAGLMTVGPDESADVLTIRATSMFDTKQSGTAQVKVTKSQPANADPAPDPVYSLTIQAGAGGTIITGTNGSYPAESPVSLQAQADAGYEFAGWSSSNGGRFTNSGSLSTTFTMPAQATVVTAVFQKKNSVSHALDYTDQTLTDPSGVRVSGLFTDGAVLEAGDKLPHLEGDCDGCDGIRERQKKGELIILFDLSLKSGKYKGELQVEIPVGETYSGQTVEILHCHEKVLESRTVTVQNGMAAGTFSSLSPYAVFKVQASAEVTGLPESYTLMTGETVSWTPVPAGGVWSCDSDLLEMTASGDTCTFKALKKGTAAITYTVDDAAFTITLTVHSSAASQPNALSSVWLWALLAAGLLGCTALVTVKRNSGKKRNG</sequence>
<dbReference type="Gene3D" id="2.60.40.1080">
    <property type="match status" value="1"/>
</dbReference>
<proteinExistence type="predicted"/>
<keyword evidence="1" id="KW-0472">Membrane</keyword>
<keyword evidence="8" id="KW-1185">Reference proteome</keyword>
<reference evidence="7 8" key="1">
    <citation type="journal article" date="2019" name="Nat. Med.">
        <title>A library of human gut bacterial isolates paired with longitudinal multiomics data enables mechanistic microbiome research.</title>
        <authorList>
            <person name="Poyet M."/>
            <person name="Groussin M."/>
            <person name="Gibbons S.M."/>
            <person name="Avila-Pacheco J."/>
            <person name="Jiang X."/>
            <person name="Kearney S.M."/>
            <person name="Perrotta A.R."/>
            <person name="Berdy B."/>
            <person name="Zhao S."/>
            <person name="Lieberman T.D."/>
            <person name="Swanson P.K."/>
            <person name="Smith M."/>
            <person name="Roesemann S."/>
            <person name="Alexander J.E."/>
            <person name="Rich S.A."/>
            <person name="Livny J."/>
            <person name="Vlamakis H."/>
            <person name="Clish C."/>
            <person name="Bullock K."/>
            <person name="Deik A."/>
            <person name="Scott J."/>
            <person name="Pierce K.A."/>
            <person name="Xavier R.J."/>
            <person name="Alm E.J."/>
        </authorList>
    </citation>
    <scope>NUCLEOTIDE SEQUENCE [LARGE SCALE GENOMIC DNA]</scope>
    <source>
        <strain evidence="5 7">BIOML-A4</strain>
        <strain evidence="6 8">BIOML-A5</strain>
    </source>
</reference>
<feature type="domain" description="BIG2" evidence="3">
    <location>
        <begin position="740"/>
        <end position="798"/>
    </location>
</feature>
<evidence type="ECO:0000259" key="3">
    <source>
        <dbReference type="Pfam" id="PF02368"/>
    </source>
</evidence>
<dbReference type="EMBL" id="WKPI01000042">
    <property type="protein sequence ID" value="MSC34749.1"/>
    <property type="molecule type" value="Genomic_DNA"/>
</dbReference>
<dbReference type="InterPro" id="IPR013783">
    <property type="entry name" value="Ig-like_fold"/>
</dbReference>
<feature type="signal peptide" evidence="2">
    <location>
        <begin position="1"/>
        <end position="27"/>
    </location>
</feature>
<feature type="transmembrane region" description="Helical" evidence="1">
    <location>
        <begin position="1135"/>
        <end position="1154"/>
    </location>
</feature>
<gene>
    <name evidence="6" type="ORF">GKD88_16595</name>
    <name evidence="5" type="ORF">GKE08_16715</name>
</gene>
<dbReference type="Pfam" id="PF18998">
    <property type="entry name" value="Flg_new_2"/>
    <property type="match status" value="1"/>
</dbReference>
<evidence type="ECO:0000313" key="6">
    <source>
        <dbReference type="EMBL" id="MSC34749.1"/>
    </source>
</evidence>
<keyword evidence="1" id="KW-1133">Transmembrane helix</keyword>
<accession>A0A6N7SBP4</accession>
<name>A0A6N7SBP4_9FIRM</name>
<evidence type="ECO:0000313" key="7">
    <source>
        <dbReference type="Proteomes" id="UP000433575"/>
    </source>
</evidence>
<feature type="chain" id="PRO_5027123786" description="Bacterial repeat domain-containing protein" evidence="2">
    <location>
        <begin position="28"/>
        <end position="1164"/>
    </location>
</feature>
<keyword evidence="2" id="KW-0732">Signal</keyword>
<dbReference type="InterPro" id="IPR044060">
    <property type="entry name" value="Bacterial_rp_domain"/>
</dbReference>
<dbReference type="InterPro" id="IPR035986">
    <property type="entry name" value="PKD_dom_sf"/>
</dbReference>
<dbReference type="Proteomes" id="UP000480929">
    <property type="component" value="Unassembled WGS sequence"/>
</dbReference>
<protein>
    <recommendedName>
        <fullName evidence="9">Bacterial repeat domain-containing protein</fullName>
    </recommendedName>
</protein>
<dbReference type="Proteomes" id="UP000433575">
    <property type="component" value="Unassembled WGS sequence"/>
</dbReference>
<evidence type="ECO:0000313" key="8">
    <source>
        <dbReference type="Proteomes" id="UP000480929"/>
    </source>
</evidence>
<dbReference type="CDD" id="cd00146">
    <property type="entry name" value="PKD"/>
    <property type="match status" value="1"/>
</dbReference>
<feature type="domain" description="Bacterial repeat" evidence="4">
    <location>
        <begin position="842"/>
        <end position="917"/>
    </location>
</feature>
<evidence type="ECO:0000256" key="2">
    <source>
        <dbReference type="SAM" id="SignalP"/>
    </source>
</evidence>
<evidence type="ECO:0000256" key="1">
    <source>
        <dbReference type="SAM" id="Phobius"/>
    </source>
</evidence>
<dbReference type="Pfam" id="PF02368">
    <property type="entry name" value="Big_2"/>
    <property type="match status" value="1"/>
</dbReference>
<dbReference type="InterPro" id="IPR003343">
    <property type="entry name" value="Big_2"/>
</dbReference>
<dbReference type="OrthoDB" id="9815841at2"/>